<comment type="caution">
    <text evidence="3">The sequence shown here is derived from an EMBL/GenBank/DDBJ whole genome shotgun (WGS) entry which is preliminary data.</text>
</comment>
<feature type="chain" id="PRO_5032271116" evidence="1">
    <location>
        <begin position="21"/>
        <end position="399"/>
    </location>
</feature>
<keyword evidence="1" id="KW-0732">Signal</keyword>
<dbReference type="NCBIfam" id="TIGR02283">
    <property type="entry name" value="MltB_2"/>
    <property type="match status" value="1"/>
</dbReference>
<evidence type="ECO:0000256" key="1">
    <source>
        <dbReference type="SAM" id="SignalP"/>
    </source>
</evidence>
<name>A0A839AHA5_9HYPH</name>
<dbReference type="Pfam" id="PF13406">
    <property type="entry name" value="SLT_2"/>
    <property type="match status" value="1"/>
</dbReference>
<evidence type="ECO:0000313" key="4">
    <source>
        <dbReference type="Proteomes" id="UP000541109"/>
    </source>
</evidence>
<reference evidence="3 4" key="1">
    <citation type="submission" date="2020-07" db="EMBL/GenBank/DDBJ databases">
        <title>Stappia sp., F7233, whole genome shotgun sequencing project.</title>
        <authorList>
            <person name="Jiang S."/>
            <person name="Liu Z.W."/>
            <person name="Du Z.J."/>
        </authorList>
    </citation>
    <scope>NUCLEOTIDE SEQUENCE [LARGE SCALE GENOMIC DNA]</scope>
    <source>
        <strain evidence="3 4">F7233</strain>
    </source>
</reference>
<dbReference type="GO" id="GO:0008933">
    <property type="term" value="F:peptidoglycan lytic transglycosylase activity"/>
    <property type="evidence" value="ECO:0007669"/>
    <property type="project" value="TreeGrafter"/>
</dbReference>
<feature type="domain" description="Transglycosylase SLT" evidence="2">
    <location>
        <begin position="34"/>
        <end position="331"/>
    </location>
</feature>
<dbReference type="Proteomes" id="UP000541109">
    <property type="component" value="Unassembled WGS sequence"/>
</dbReference>
<dbReference type="InterPro" id="IPR043426">
    <property type="entry name" value="MltB-like"/>
</dbReference>
<dbReference type="AlphaFoldDB" id="A0A839AHA5"/>
<dbReference type="InterPro" id="IPR011970">
    <property type="entry name" value="MltB_2"/>
</dbReference>
<accession>A0A839AHA5</accession>
<dbReference type="GO" id="GO:0009253">
    <property type="term" value="P:peptidoglycan catabolic process"/>
    <property type="evidence" value="ECO:0007669"/>
    <property type="project" value="TreeGrafter"/>
</dbReference>
<dbReference type="InterPro" id="IPR023346">
    <property type="entry name" value="Lysozyme-like_dom_sf"/>
</dbReference>
<dbReference type="InterPro" id="IPR031304">
    <property type="entry name" value="SLT_2"/>
</dbReference>
<gene>
    <name evidence="3" type="ORF">H2509_14385</name>
</gene>
<dbReference type="PANTHER" id="PTHR30163:SF8">
    <property type="entry name" value="LYTIC MUREIN TRANSGLYCOSYLASE"/>
    <property type="match status" value="1"/>
</dbReference>
<sequence length="399" mass="43538">MLRIALFLACLAVLVLPAQAQSYQVEFERFLATKVVPAAKRAGISDKTLRRELGGLKPDTSLPGLARPGQDNVPPKVNYQAEFKAPASYFSEKQFNALVPKGRAILQRDAKLLDRIEKTYGVPRGILVAIWARETGYGAAKLPYDALTVVATRAFMGQRQSFYFEELIAALKILDQGYIGRAAFRASWGGALGQPQFLPSSFLKFAVDFDGDGQRDIWRSDADTLASIANYLKSHGWVTGRDWGFEIVLPAHVSCTGEGPDRGKPIADWAKAGVTRVKAREFPGHEVPRDGFLLLPAGRYGPAFLATENFYVLKAYNESDVYALFVGHLADRLSGGGGFASGWKAIPTATRGAVRKLQLGMEQQGHDVGGADGLIGFKTRRTLGLLQEKNGRAATCWID</sequence>
<dbReference type="Gene3D" id="1.10.8.350">
    <property type="entry name" value="Bacterial muramidase"/>
    <property type="match status" value="1"/>
</dbReference>
<feature type="signal peptide" evidence="1">
    <location>
        <begin position="1"/>
        <end position="20"/>
    </location>
</feature>
<keyword evidence="4" id="KW-1185">Reference proteome</keyword>
<protein>
    <submittedName>
        <fullName evidence="3">Lytic murein transglycosylase</fullName>
    </submittedName>
</protein>
<dbReference type="PANTHER" id="PTHR30163">
    <property type="entry name" value="MEMBRANE-BOUND LYTIC MUREIN TRANSGLYCOSYLASE B"/>
    <property type="match status" value="1"/>
</dbReference>
<organism evidence="3 4">
    <name type="scientific">Stappia albiluteola</name>
    <dbReference type="NCBI Taxonomy" id="2758565"/>
    <lineage>
        <taxon>Bacteria</taxon>
        <taxon>Pseudomonadati</taxon>
        <taxon>Pseudomonadota</taxon>
        <taxon>Alphaproteobacteria</taxon>
        <taxon>Hyphomicrobiales</taxon>
        <taxon>Stappiaceae</taxon>
        <taxon>Stappia</taxon>
    </lineage>
</organism>
<dbReference type="RefSeq" id="WP_182166437.1">
    <property type="nucleotide sequence ID" value="NZ_JACFXV010000061.1"/>
</dbReference>
<evidence type="ECO:0000259" key="2">
    <source>
        <dbReference type="Pfam" id="PF13406"/>
    </source>
</evidence>
<dbReference type="EMBL" id="JACFXV010000061">
    <property type="protein sequence ID" value="MBA5778314.1"/>
    <property type="molecule type" value="Genomic_DNA"/>
</dbReference>
<evidence type="ECO:0000313" key="3">
    <source>
        <dbReference type="EMBL" id="MBA5778314.1"/>
    </source>
</evidence>
<dbReference type="CDD" id="cd13399">
    <property type="entry name" value="Slt35-like"/>
    <property type="match status" value="1"/>
</dbReference>
<dbReference type="Gene3D" id="1.10.530.10">
    <property type="match status" value="1"/>
</dbReference>
<proteinExistence type="predicted"/>
<dbReference type="SUPFAM" id="SSF53955">
    <property type="entry name" value="Lysozyme-like"/>
    <property type="match status" value="1"/>
</dbReference>